<name>A0A947GPX8_9CYAN</name>
<evidence type="ECO:0000313" key="1">
    <source>
        <dbReference type="EMBL" id="MBT9316781.1"/>
    </source>
</evidence>
<dbReference type="AlphaFoldDB" id="A0A947GPX8"/>
<gene>
    <name evidence="1" type="ORF">IXB50_15240</name>
</gene>
<evidence type="ECO:0000313" key="2">
    <source>
        <dbReference type="Proteomes" id="UP000717364"/>
    </source>
</evidence>
<protein>
    <submittedName>
        <fullName evidence="1">Uncharacterized protein</fullName>
    </submittedName>
</protein>
<accession>A0A947GPX8</accession>
<comment type="caution">
    <text evidence="1">The sequence shown here is derived from an EMBL/GenBank/DDBJ whole genome shotgun (WGS) entry which is preliminary data.</text>
</comment>
<dbReference type="RefSeq" id="WP_215609849.1">
    <property type="nucleotide sequence ID" value="NZ_JADOES010000033.1"/>
</dbReference>
<organism evidence="1 2">
    <name type="scientific">Leptothoe spongobia TAU-MAC 1115</name>
    <dbReference type="NCBI Taxonomy" id="1967444"/>
    <lineage>
        <taxon>Bacteria</taxon>
        <taxon>Bacillati</taxon>
        <taxon>Cyanobacteriota</taxon>
        <taxon>Cyanophyceae</taxon>
        <taxon>Nodosilineales</taxon>
        <taxon>Cymatolegaceae</taxon>
        <taxon>Leptothoe</taxon>
        <taxon>Leptothoe spongobia</taxon>
    </lineage>
</organism>
<reference evidence="1" key="2">
    <citation type="journal article" date="2021" name="Mar. Drugs">
        <title>Genome Reduction and Secondary Metabolism of the Marine Sponge-Associated Cyanobacterium Leptothoe.</title>
        <authorList>
            <person name="Konstantinou D."/>
            <person name="Popin R.V."/>
            <person name="Fewer D.P."/>
            <person name="Sivonen K."/>
            <person name="Gkelis S."/>
        </authorList>
    </citation>
    <scope>NUCLEOTIDE SEQUENCE</scope>
    <source>
        <strain evidence="1">TAU-MAC 1115</strain>
    </source>
</reference>
<dbReference type="EMBL" id="JADOES010000033">
    <property type="protein sequence ID" value="MBT9316781.1"/>
    <property type="molecule type" value="Genomic_DNA"/>
</dbReference>
<dbReference type="Proteomes" id="UP000717364">
    <property type="component" value="Unassembled WGS sequence"/>
</dbReference>
<sequence length="100" mass="11397">MLDDQNPLRSQLEDELNSSAWLQKFKAMNQLLHGLKANIADISVCELKWDTATNGLSIHCPSAEVRERLRLQRTEIIEIANYADRIKLLLPNSEPVLLKS</sequence>
<keyword evidence="2" id="KW-1185">Reference proteome</keyword>
<reference evidence="1" key="1">
    <citation type="submission" date="2020-11" db="EMBL/GenBank/DDBJ databases">
        <authorList>
            <person name="Konstantinou D."/>
            <person name="Gkelis S."/>
            <person name="Popin R."/>
            <person name="Fewer D."/>
            <person name="Sivonen K."/>
        </authorList>
    </citation>
    <scope>NUCLEOTIDE SEQUENCE</scope>
    <source>
        <strain evidence="1">TAU-MAC 1115</strain>
    </source>
</reference>
<proteinExistence type="predicted"/>